<dbReference type="InParanoid" id="A0A024GVN1"/>
<dbReference type="GO" id="GO:0000462">
    <property type="term" value="P:maturation of SSU-rRNA from tricistronic rRNA transcript (SSU-rRNA, 5.8S rRNA, LSU-rRNA)"/>
    <property type="evidence" value="ECO:0007669"/>
    <property type="project" value="InterPro"/>
</dbReference>
<reference evidence="5 6" key="1">
    <citation type="submission" date="2012-05" db="EMBL/GenBank/DDBJ databases">
        <title>Recombination and specialization in a pathogen metapopulation.</title>
        <authorList>
            <person name="Gardiner A."/>
            <person name="Kemen E."/>
            <person name="Schultz-Larsen T."/>
            <person name="MacLean D."/>
            <person name="Van Oosterhout C."/>
            <person name="Jones J.D.G."/>
        </authorList>
    </citation>
    <scope>NUCLEOTIDE SEQUENCE [LARGE SCALE GENOMIC DNA]</scope>
    <source>
        <strain evidence="5 6">Ac Nc2</strain>
    </source>
</reference>
<dbReference type="GO" id="GO:0005730">
    <property type="term" value="C:nucleolus"/>
    <property type="evidence" value="ECO:0007669"/>
    <property type="project" value="UniProtKB-SubCell"/>
</dbReference>
<evidence type="ECO:0000313" key="6">
    <source>
        <dbReference type="Proteomes" id="UP000053237"/>
    </source>
</evidence>
<dbReference type="EMBL" id="CAIX01001045">
    <property type="protein sequence ID" value="CCI50721.1"/>
    <property type="molecule type" value="Genomic_DNA"/>
</dbReference>
<organism evidence="5 6">
    <name type="scientific">Albugo candida</name>
    <dbReference type="NCBI Taxonomy" id="65357"/>
    <lineage>
        <taxon>Eukaryota</taxon>
        <taxon>Sar</taxon>
        <taxon>Stramenopiles</taxon>
        <taxon>Oomycota</taxon>
        <taxon>Peronosporomycetes</taxon>
        <taxon>Albuginales</taxon>
        <taxon>Albuginaceae</taxon>
        <taxon>Albugo</taxon>
    </lineage>
</organism>
<dbReference type="PANTHER" id="PTHR31109">
    <property type="entry name" value="PROTEIN FAM207A"/>
    <property type="match status" value="1"/>
</dbReference>
<dbReference type="GO" id="GO:0030688">
    <property type="term" value="C:preribosome, small subunit precursor"/>
    <property type="evidence" value="ECO:0007669"/>
    <property type="project" value="InterPro"/>
</dbReference>
<sequence>MAQANIEDNNKEQPPIHNESDYSDEEENNIVDSNENAVMQEMLQGKLKDTSNLSLTPLSSNALLLANQQQLYQAQVHSNVGQQRSQLFDSKRMNRVSFSSWYEFDSYFETYMHETFQPFRMRSSCSVDAYRRNQQKVMMNNKNSRGRRMEFPDSAIHHHRIYMCTHAMKARCRGATTRPGQKYRGIGCIAKINVKISPSDNPSKYMVIVTDQVVTHNHPISREIYESYPDVVLRTMRRNQLSASLLTRQPTIKFESAQQSQKYERVVSLLNPIADAMARLQNDEFEVQFQRLQKLYTDVITDDAHPLRIIGHGTFATKKWDEKEDRKKQSVVATFGKEADWSSENIYEEEKDLSNSAGLTRGQRKRQKRHGAFLKKMGLVTRLTKAHDSKEKEKIRDGAFADLKELKDSLSVDNTTVAGVTTEKLKKRQSTAQRRKMAALEVKQLVAVKTHPAFIEDPFSAIKTHLCNTLLAPLSVAHKATAT</sequence>
<evidence type="ECO:0000256" key="1">
    <source>
        <dbReference type="ARBA" id="ARBA00004604"/>
    </source>
</evidence>
<evidence type="ECO:0000313" key="5">
    <source>
        <dbReference type="EMBL" id="CCI50721.1"/>
    </source>
</evidence>
<dbReference type="InterPro" id="IPR028160">
    <property type="entry name" value="Slx9-like"/>
</dbReference>
<dbReference type="Pfam" id="PF15341">
    <property type="entry name" value="SLX9"/>
    <property type="match status" value="1"/>
</dbReference>
<keyword evidence="3" id="KW-0539">Nucleus</keyword>
<comment type="similarity">
    <text evidence="2">Belongs to the SLX9 family.</text>
</comment>
<proteinExistence type="inferred from homology"/>
<dbReference type="AlphaFoldDB" id="A0A024GVN1"/>
<dbReference type="Proteomes" id="UP000053237">
    <property type="component" value="Unassembled WGS sequence"/>
</dbReference>
<dbReference type="PANTHER" id="PTHR31109:SF2">
    <property type="entry name" value="RIBOSOME BIOGENESIS PROTEIN SLX9 HOMOLOG"/>
    <property type="match status" value="1"/>
</dbReference>
<comment type="caution">
    <text evidence="5">The sequence shown here is derived from an EMBL/GenBank/DDBJ whole genome shotgun (WGS) entry which is preliminary data.</text>
</comment>
<evidence type="ECO:0000256" key="4">
    <source>
        <dbReference type="SAM" id="MobiDB-lite"/>
    </source>
</evidence>
<comment type="subcellular location">
    <subcellularLocation>
        <location evidence="1">Nucleus</location>
        <location evidence="1">Nucleolus</location>
    </subcellularLocation>
</comment>
<accession>A0A024GVN1</accession>
<keyword evidence="6" id="KW-1185">Reference proteome</keyword>
<evidence type="ECO:0000256" key="2">
    <source>
        <dbReference type="ARBA" id="ARBA00011022"/>
    </source>
</evidence>
<dbReference type="OrthoDB" id="160487at2759"/>
<protein>
    <submittedName>
        <fullName evidence="5">Uncharacterized protein</fullName>
    </submittedName>
</protein>
<dbReference type="GO" id="GO:0030686">
    <property type="term" value="C:90S preribosome"/>
    <property type="evidence" value="ECO:0007669"/>
    <property type="project" value="InterPro"/>
</dbReference>
<gene>
    <name evidence="5" type="ORF">BN9_129190</name>
</gene>
<evidence type="ECO:0000256" key="3">
    <source>
        <dbReference type="ARBA" id="ARBA00023242"/>
    </source>
</evidence>
<feature type="region of interest" description="Disordered" evidence="4">
    <location>
        <begin position="1"/>
        <end position="27"/>
    </location>
</feature>
<name>A0A024GVN1_9STRA</name>